<keyword evidence="1" id="KW-0479">Metal-binding</keyword>
<feature type="domain" description="GYF" evidence="5">
    <location>
        <begin position="747"/>
        <end position="801"/>
    </location>
</feature>
<feature type="region of interest" description="Disordered" evidence="4">
    <location>
        <begin position="308"/>
        <end position="349"/>
    </location>
</feature>
<dbReference type="PROSITE" id="PS51360">
    <property type="entry name" value="PLUS3"/>
    <property type="match status" value="1"/>
</dbReference>
<dbReference type="Pfam" id="PF03126">
    <property type="entry name" value="Plus-3"/>
    <property type="match status" value="1"/>
</dbReference>
<dbReference type="Gene3D" id="1.10.245.10">
    <property type="entry name" value="SWIB/MDM2 domain"/>
    <property type="match status" value="1"/>
</dbReference>
<dbReference type="PANTHER" id="PTHR46851">
    <property type="entry name" value="OS01G0884500 PROTEIN"/>
    <property type="match status" value="1"/>
</dbReference>
<dbReference type="InterPro" id="IPR011011">
    <property type="entry name" value="Znf_FYVE_PHD"/>
</dbReference>
<dbReference type="GeneID" id="111008459"/>
<dbReference type="PANTHER" id="PTHR46851:SF22">
    <property type="entry name" value="ZINC ION BINDING _ DNA BINDING PROTEIN"/>
    <property type="match status" value="1"/>
</dbReference>
<dbReference type="GO" id="GO:0003677">
    <property type="term" value="F:DNA binding"/>
    <property type="evidence" value="ECO:0007669"/>
    <property type="project" value="InterPro"/>
</dbReference>
<name>A0A6J1C4Q9_MOMCH</name>
<evidence type="ECO:0000259" key="6">
    <source>
        <dbReference type="PROSITE" id="PS51360"/>
    </source>
</evidence>
<protein>
    <submittedName>
        <fullName evidence="9">Uncharacterized protein At5g08430-like isoform X1</fullName>
    </submittedName>
</protein>
<evidence type="ECO:0000259" key="5">
    <source>
        <dbReference type="PROSITE" id="PS50829"/>
    </source>
</evidence>
<reference evidence="9" key="1">
    <citation type="submission" date="2025-08" db="UniProtKB">
        <authorList>
            <consortium name="RefSeq"/>
        </authorList>
    </citation>
    <scope>IDENTIFICATION</scope>
    <source>
        <strain evidence="9">OHB3-1</strain>
    </source>
</reference>
<dbReference type="GO" id="GO:0008270">
    <property type="term" value="F:zinc ion binding"/>
    <property type="evidence" value="ECO:0007669"/>
    <property type="project" value="UniProtKB-KW"/>
</dbReference>
<dbReference type="RefSeq" id="XP_022136876.1">
    <property type="nucleotide sequence ID" value="XM_022281184.1"/>
</dbReference>
<feature type="domain" description="DM2" evidence="7">
    <location>
        <begin position="226"/>
        <end position="306"/>
    </location>
</feature>
<evidence type="ECO:0000256" key="1">
    <source>
        <dbReference type="ARBA" id="ARBA00022723"/>
    </source>
</evidence>
<proteinExistence type="predicted"/>
<dbReference type="InterPro" id="IPR035445">
    <property type="entry name" value="GYF-like_dom_sf"/>
</dbReference>
<dbReference type="SMART" id="SM00151">
    <property type="entry name" value="SWIB"/>
    <property type="match status" value="1"/>
</dbReference>
<dbReference type="PROSITE" id="PS50829">
    <property type="entry name" value="GYF"/>
    <property type="match status" value="1"/>
</dbReference>
<evidence type="ECO:0000256" key="2">
    <source>
        <dbReference type="ARBA" id="ARBA00022771"/>
    </source>
</evidence>
<dbReference type="KEGG" id="mcha:111008459"/>
<keyword evidence="3" id="KW-0862">Zinc</keyword>
<gene>
    <name evidence="9" type="primary">LOC111008459</name>
</gene>
<evidence type="ECO:0000313" key="9">
    <source>
        <dbReference type="RefSeq" id="XP_022136876.1"/>
    </source>
</evidence>
<dbReference type="InterPro" id="IPR013083">
    <property type="entry name" value="Znf_RING/FYVE/PHD"/>
</dbReference>
<dbReference type="InterPro" id="IPR036128">
    <property type="entry name" value="Plus3-like_sf"/>
</dbReference>
<keyword evidence="8" id="KW-1185">Reference proteome</keyword>
<keyword evidence="2" id="KW-0863">Zinc-finger</keyword>
<feature type="compositionally biased region" description="Basic and acidic residues" evidence="4">
    <location>
        <begin position="337"/>
        <end position="349"/>
    </location>
</feature>
<dbReference type="Pfam" id="PF02201">
    <property type="entry name" value="SWIB"/>
    <property type="match status" value="1"/>
</dbReference>
<dbReference type="CDD" id="cd10567">
    <property type="entry name" value="SWIB-MDM2_like"/>
    <property type="match status" value="1"/>
</dbReference>
<dbReference type="InterPro" id="IPR001965">
    <property type="entry name" value="Znf_PHD"/>
</dbReference>
<dbReference type="OrthoDB" id="1870062at2759"/>
<evidence type="ECO:0000256" key="3">
    <source>
        <dbReference type="ARBA" id="ARBA00022833"/>
    </source>
</evidence>
<dbReference type="Pfam" id="PF25980">
    <property type="entry name" value="NERD_plant"/>
    <property type="match status" value="1"/>
</dbReference>
<dbReference type="SUPFAM" id="SSF159042">
    <property type="entry name" value="Plus3-like"/>
    <property type="match status" value="1"/>
</dbReference>
<dbReference type="InterPro" id="IPR019835">
    <property type="entry name" value="SWIB_domain"/>
</dbReference>
<accession>A0A6J1C4Q9</accession>
<dbReference type="SMART" id="SM00249">
    <property type="entry name" value="PHD"/>
    <property type="match status" value="1"/>
</dbReference>
<dbReference type="InterPro" id="IPR036885">
    <property type="entry name" value="SWIB_MDM2_dom_sf"/>
</dbReference>
<evidence type="ECO:0000256" key="4">
    <source>
        <dbReference type="SAM" id="MobiDB-lite"/>
    </source>
</evidence>
<dbReference type="CDD" id="cd15568">
    <property type="entry name" value="PHD5_NSD"/>
    <property type="match status" value="1"/>
</dbReference>
<dbReference type="InterPro" id="IPR045894">
    <property type="entry name" value="At5g08430-like"/>
</dbReference>
<dbReference type="SMART" id="SM00719">
    <property type="entry name" value="Plus3"/>
    <property type="match status" value="1"/>
</dbReference>
<organism evidence="8 9">
    <name type="scientific">Momordica charantia</name>
    <name type="common">Bitter gourd</name>
    <name type="synonym">Balsam pear</name>
    <dbReference type="NCBI Taxonomy" id="3673"/>
    <lineage>
        <taxon>Eukaryota</taxon>
        <taxon>Viridiplantae</taxon>
        <taxon>Streptophyta</taxon>
        <taxon>Embryophyta</taxon>
        <taxon>Tracheophyta</taxon>
        <taxon>Spermatophyta</taxon>
        <taxon>Magnoliopsida</taxon>
        <taxon>eudicotyledons</taxon>
        <taxon>Gunneridae</taxon>
        <taxon>Pentapetalae</taxon>
        <taxon>rosids</taxon>
        <taxon>fabids</taxon>
        <taxon>Cucurbitales</taxon>
        <taxon>Cucurbitaceae</taxon>
        <taxon>Momordiceae</taxon>
        <taxon>Momordica</taxon>
    </lineage>
</organism>
<dbReference type="InterPro" id="IPR003169">
    <property type="entry name" value="GYF"/>
</dbReference>
<dbReference type="Proteomes" id="UP000504603">
    <property type="component" value="Unplaced"/>
</dbReference>
<sequence length="806" mass="92359">MGKKKCKTKEEIGEDFCFHCKDGGQIRFCDFRDCLKAYHADCVGKEESFVESEDRWICEWHLCQHCPKTSKFRCVCCPKAVCGRCISISEFVHVRGYRGFCSHCLKLALLIENGEDVDSDGTKIDFNDSETYEFLFKEYWELMKVKEGLTAKDVRTASNLLMTGSRSDFNSNEIEESEEDTDEYEISSDYEEQVDTEEGHKLVRKGKRSKEKLGTMKKMKSSNKEFIGWGSKPIIDFLSKIGKDTSQKLSQDDVTSIIIAYCKENKLFHPQKKKKIVCDAKLRAVFGRKAINMISVYNQLTAHFAENMEQPSDDESTSSIEEKDDTSSMACKRPRKLVLDRKPAEQEPSHVSHNCSAAIIAENVKLVYLKKSLVERLLENHECFEGKMMGSFIRAKSDPNDYSQKNSYQLLQVTGIKTYSSNTEKQKILLQVTNRLDYIPINNLSDDDFCEEECKDLLQRVRNGLLKKPTVAELYEKAKSLHEDITKHWITRELTRLQTCIDHANEKGKRRELFEYMEKRLLLQKSSEQARLINELPKVIADIPEPTFDDLLERDEQVSHKHEAQPPIWGLQHKALVDTRDDGKDVTGRSLFSTFDDLLERDEQVSHKHEGQLPIWGLQHKAVVDTRDDRKDVRAVEVEECQVGVPTISEKQQHFDVPTCKDFAKKSCISAAKSQTHQEQHQSILPKEHPCSETLVSCTSKQDEATVIQESKLKSEGPSEVQLIELSDDDGHLRVEDKKQNSENPNCPMWYCASPQGETRGPLPLSLLKQWRDSSAFELKCKVWKSGQSSAEAILLSDAIRLLFPE</sequence>
<dbReference type="SUPFAM" id="SSF55277">
    <property type="entry name" value="GYF domain"/>
    <property type="match status" value="1"/>
</dbReference>
<dbReference type="SUPFAM" id="SSF47592">
    <property type="entry name" value="SWIB/MDM2 domain"/>
    <property type="match status" value="1"/>
</dbReference>
<dbReference type="SUPFAM" id="SSF57903">
    <property type="entry name" value="FYVE/PHD zinc finger"/>
    <property type="match status" value="1"/>
</dbReference>
<dbReference type="InterPro" id="IPR003121">
    <property type="entry name" value="SWIB_MDM2_domain"/>
</dbReference>
<dbReference type="InterPro" id="IPR004343">
    <property type="entry name" value="Plus-3_dom"/>
</dbReference>
<dbReference type="Gene3D" id="3.30.1490.40">
    <property type="match status" value="1"/>
</dbReference>
<dbReference type="Gene3D" id="3.90.70.200">
    <property type="entry name" value="Plus-3 domain"/>
    <property type="match status" value="1"/>
</dbReference>
<dbReference type="AlphaFoldDB" id="A0A6J1C4Q9"/>
<dbReference type="Gene3D" id="3.30.40.10">
    <property type="entry name" value="Zinc/RING finger domain, C3HC4 (zinc finger)"/>
    <property type="match status" value="1"/>
</dbReference>
<evidence type="ECO:0000259" key="7">
    <source>
        <dbReference type="PROSITE" id="PS51925"/>
    </source>
</evidence>
<dbReference type="InterPro" id="IPR058668">
    <property type="entry name" value="NERD_dom"/>
</dbReference>
<dbReference type="PROSITE" id="PS51925">
    <property type="entry name" value="SWIB_MDM2"/>
    <property type="match status" value="1"/>
</dbReference>
<feature type="domain" description="Plus3" evidence="6">
    <location>
        <begin position="358"/>
        <end position="486"/>
    </location>
</feature>
<evidence type="ECO:0000313" key="8">
    <source>
        <dbReference type="Proteomes" id="UP000504603"/>
    </source>
</evidence>